<evidence type="ECO:0000313" key="1">
    <source>
        <dbReference type="EnsemblMetazoa" id="GPAI025332-PA"/>
    </source>
</evidence>
<reference evidence="1" key="2">
    <citation type="submission" date="2020-05" db="UniProtKB">
        <authorList>
            <consortium name="EnsemblMetazoa"/>
        </authorList>
    </citation>
    <scope>IDENTIFICATION</scope>
    <source>
        <strain evidence="1">IAEA</strain>
    </source>
</reference>
<accession>A0A1A9ZUC7</accession>
<keyword evidence="2" id="KW-1185">Reference proteome</keyword>
<dbReference type="Proteomes" id="UP000092445">
    <property type="component" value="Unassembled WGS sequence"/>
</dbReference>
<dbReference type="AlphaFoldDB" id="A0A1A9ZUC7"/>
<name>A0A1A9ZUC7_GLOPL</name>
<sequence>MSSLWWKIYGIKLSSTALNRTNNNKNAIAISTSVERHINYTCGSKYHHSLKKASTNLGNNVAHSKYAGFNGRALGGFYIRFQTLHSYSVYQTPFDRDHHRSRQSCPMIIILSVPNMFTLIRIEGLSYEVRPSGKDCPRHLMIHTHITQRSCGISLALIKFRLYNEINKFDKTCLLCHNNASHEMKKFEQEFETEDSLCYIAIEMNNVRVVECACKSIKSVNET</sequence>
<dbReference type="VEuPathDB" id="VectorBase:GPAI025332"/>
<reference evidence="2" key="1">
    <citation type="submission" date="2014-03" db="EMBL/GenBank/DDBJ databases">
        <authorList>
            <person name="Aksoy S."/>
            <person name="Warren W."/>
            <person name="Wilson R.K."/>
        </authorList>
    </citation>
    <scope>NUCLEOTIDE SEQUENCE [LARGE SCALE GENOMIC DNA]</scope>
    <source>
        <strain evidence="2">IAEA</strain>
    </source>
</reference>
<organism evidence="1 2">
    <name type="scientific">Glossina pallidipes</name>
    <name type="common">Tsetse fly</name>
    <dbReference type="NCBI Taxonomy" id="7398"/>
    <lineage>
        <taxon>Eukaryota</taxon>
        <taxon>Metazoa</taxon>
        <taxon>Ecdysozoa</taxon>
        <taxon>Arthropoda</taxon>
        <taxon>Hexapoda</taxon>
        <taxon>Insecta</taxon>
        <taxon>Pterygota</taxon>
        <taxon>Neoptera</taxon>
        <taxon>Endopterygota</taxon>
        <taxon>Diptera</taxon>
        <taxon>Brachycera</taxon>
        <taxon>Muscomorpha</taxon>
        <taxon>Hippoboscoidea</taxon>
        <taxon>Glossinidae</taxon>
        <taxon>Glossina</taxon>
    </lineage>
</organism>
<protein>
    <submittedName>
        <fullName evidence="1">Uncharacterized protein</fullName>
    </submittedName>
</protein>
<proteinExistence type="predicted"/>
<evidence type="ECO:0000313" key="2">
    <source>
        <dbReference type="Proteomes" id="UP000092445"/>
    </source>
</evidence>
<dbReference type="EnsemblMetazoa" id="GPAI025332-RA">
    <property type="protein sequence ID" value="GPAI025332-PA"/>
    <property type="gene ID" value="GPAI025332"/>
</dbReference>